<dbReference type="PRINTS" id="PR00111">
    <property type="entry name" value="ABHYDROLASE"/>
</dbReference>
<reference evidence="3" key="1">
    <citation type="journal article" date="2023" name="Arch. Microbiol.">
        <title>Desulfoferula mesophilus gen. nov. sp. nov., a mesophilic sulfate-reducing bacterium isolated from a brackish lake sediment.</title>
        <authorList>
            <person name="Watanabe T."/>
            <person name="Yabe T."/>
            <person name="Tsuji J.M."/>
            <person name="Fukui M."/>
        </authorList>
    </citation>
    <scope>NUCLEOTIDE SEQUENCE [LARGE SCALE GENOMIC DNA]</scope>
    <source>
        <strain evidence="3">12FAK</strain>
    </source>
</reference>
<evidence type="ECO:0000313" key="3">
    <source>
        <dbReference type="Proteomes" id="UP001366166"/>
    </source>
</evidence>
<dbReference type="Pfam" id="PF12697">
    <property type="entry name" value="Abhydrolase_6"/>
    <property type="match status" value="1"/>
</dbReference>
<dbReference type="Gene3D" id="3.40.50.1820">
    <property type="entry name" value="alpha/beta hydrolase"/>
    <property type="match status" value="1"/>
</dbReference>
<evidence type="ECO:0000313" key="2">
    <source>
        <dbReference type="EMBL" id="BEQ13949.1"/>
    </source>
</evidence>
<dbReference type="InterPro" id="IPR000073">
    <property type="entry name" value="AB_hydrolase_1"/>
</dbReference>
<accession>A0AAU9EFC7</accession>
<protein>
    <submittedName>
        <fullName evidence="2">Alpha/beta hydrolase</fullName>
    </submittedName>
</protein>
<evidence type="ECO:0000259" key="1">
    <source>
        <dbReference type="Pfam" id="PF12697"/>
    </source>
</evidence>
<dbReference type="AlphaFoldDB" id="A0AAU9EFC7"/>
<dbReference type="RefSeq" id="WP_338605679.1">
    <property type="nucleotide sequence ID" value="NZ_AP028679.1"/>
</dbReference>
<dbReference type="PANTHER" id="PTHR43798">
    <property type="entry name" value="MONOACYLGLYCEROL LIPASE"/>
    <property type="match status" value="1"/>
</dbReference>
<dbReference type="Proteomes" id="UP001366166">
    <property type="component" value="Chromosome"/>
</dbReference>
<name>A0AAU9EFC7_9BACT</name>
<keyword evidence="2" id="KW-0378">Hydrolase</keyword>
<dbReference type="GO" id="GO:0016787">
    <property type="term" value="F:hydrolase activity"/>
    <property type="evidence" value="ECO:0007669"/>
    <property type="project" value="UniProtKB-KW"/>
</dbReference>
<organism evidence="2 3">
    <name type="scientific">Desulfoferula mesophila</name>
    <dbReference type="NCBI Taxonomy" id="3058419"/>
    <lineage>
        <taxon>Bacteria</taxon>
        <taxon>Pseudomonadati</taxon>
        <taxon>Thermodesulfobacteriota</taxon>
        <taxon>Desulfarculia</taxon>
        <taxon>Desulfarculales</taxon>
        <taxon>Desulfarculaceae</taxon>
        <taxon>Desulfoferula</taxon>
    </lineage>
</organism>
<feature type="domain" description="AB hydrolase-1" evidence="1">
    <location>
        <begin position="27"/>
        <end position="243"/>
    </location>
</feature>
<sequence length="255" mass="27190">MWPSTWQAESVGLATPDAAFDPNLPDLLCVHGSGGRGAEFLPLLESLVGAANGAGIDLPGHGDTPGPGRERVEDYVAWLAERLEQGRRRPVVLGNSLGGAIALGLALERPELIGGIVLWGTGARLRVLPKILEGLAKDFQPTVAFLAQMAYAEVTDPQRKETGRWAMARTAPAVLLGDYTACDRFDVMERLGEIDLPCLVVCGDGDRLTPLKYSQYLTEHIKGARLAVIPGAGHLIHEEQPSAGAKVLAEFLATL</sequence>
<dbReference type="InterPro" id="IPR029058">
    <property type="entry name" value="AB_hydrolase_fold"/>
</dbReference>
<proteinExistence type="predicted"/>
<dbReference type="SUPFAM" id="SSF53474">
    <property type="entry name" value="alpha/beta-Hydrolases"/>
    <property type="match status" value="1"/>
</dbReference>
<dbReference type="InterPro" id="IPR050266">
    <property type="entry name" value="AB_hydrolase_sf"/>
</dbReference>
<keyword evidence="3" id="KW-1185">Reference proteome</keyword>
<dbReference type="EMBL" id="AP028679">
    <property type="protein sequence ID" value="BEQ13949.1"/>
    <property type="molecule type" value="Genomic_DNA"/>
</dbReference>
<gene>
    <name evidence="2" type="ORF">FAK_10150</name>
</gene>
<dbReference type="KEGG" id="dmp:FAK_10150"/>